<protein>
    <submittedName>
        <fullName evidence="1">Uncharacterized protein</fullName>
    </submittedName>
</protein>
<proteinExistence type="predicted"/>
<sequence>MSKIVNITDKLNFEENPALQIGEMQVEVHADAETVLRLMGTFKDKDEADINTVTEMMGLLFDPEAVEQLCAMKKDGKKLSAKSLMVIVQEAMNLVMGEDSPGEQ</sequence>
<reference evidence="1 2" key="1">
    <citation type="submission" date="2015-09" db="EMBL/GenBank/DDBJ databases">
        <authorList>
            <consortium name="Pathogen Informatics"/>
        </authorList>
    </citation>
    <scope>NUCLEOTIDE SEQUENCE [LARGE SCALE GENOMIC DNA]</scope>
    <source>
        <strain evidence="1 2">2789STDY5608849</strain>
    </source>
</reference>
<gene>
    <name evidence="1" type="ORF">ERS852406_00995</name>
</gene>
<organism evidence="1 2">
    <name type="scientific">Fusicatenibacter saccharivorans</name>
    <dbReference type="NCBI Taxonomy" id="1150298"/>
    <lineage>
        <taxon>Bacteria</taxon>
        <taxon>Bacillati</taxon>
        <taxon>Bacillota</taxon>
        <taxon>Clostridia</taxon>
        <taxon>Lachnospirales</taxon>
        <taxon>Lachnospiraceae</taxon>
        <taxon>Fusicatenibacter</taxon>
    </lineage>
</organism>
<dbReference type="Proteomes" id="UP000095706">
    <property type="component" value="Unassembled WGS sequence"/>
</dbReference>
<evidence type="ECO:0000313" key="2">
    <source>
        <dbReference type="Proteomes" id="UP000095706"/>
    </source>
</evidence>
<dbReference type="EMBL" id="CYYV01000004">
    <property type="protein sequence ID" value="CUN95651.1"/>
    <property type="molecule type" value="Genomic_DNA"/>
</dbReference>
<name>A0A174B3I4_9FIRM</name>
<evidence type="ECO:0000313" key="1">
    <source>
        <dbReference type="EMBL" id="CUN95651.1"/>
    </source>
</evidence>
<dbReference type="AlphaFoldDB" id="A0A174B3I4"/>
<accession>A0A174B3I4</accession>
<dbReference type="RefSeq" id="WP_055226801.1">
    <property type="nucleotide sequence ID" value="NZ_CYYV01000004.1"/>
</dbReference>